<feature type="compositionally biased region" description="Low complexity" evidence="2">
    <location>
        <begin position="374"/>
        <end position="389"/>
    </location>
</feature>
<dbReference type="GO" id="GO:0003755">
    <property type="term" value="F:peptidyl-prolyl cis-trans isomerase activity"/>
    <property type="evidence" value="ECO:0007669"/>
    <property type="project" value="UniProtKB-KW"/>
</dbReference>
<dbReference type="InterPro" id="IPR050245">
    <property type="entry name" value="PrsA_foldase"/>
</dbReference>
<dbReference type="SUPFAM" id="SSF109998">
    <property type="entry name" value="Triger factor/SurA peptide-binding domain-like"/>
    <property type="match status" value="1"/>
</dbReference>
<organism evidence="5 6">
    <name type="scientific">Slackia piriformis</name>
    <dbReference type="NCBI Taxonomy" id="626934"/>
    <lineage>
        <taxon>Bacteria</taxon>
        <taxon>Bacillati</taxon>
        <taxon>Actinomycetota</taxon>
        <taxon>Coriobacteriia</taxon>
        <taxon>Eggerthellales</taxon>
        <taxon>Eggerthellaceae</taxon>
        <taxon>Slackia</taxon>
    </lineage>
</organism>
<dbReference type="AlphaFoldDB" id="A0A943YXH2"/>
<feature type="region of interest" description="Disordered" evidence="2">
    <location>
        <begin position="346"/>
        <end position="427"/>
    </location>
</feature>
<dbReference type="PROSITE" id="PS01096">
    <property type="entry name" value="PPIC_PPIASE_1"/>
    <property type="match status" value="1"/>
</dbReference>
<dbReference type="PANTHER" id="PTHR47245:SF2">
    <property type="entry name" value="PEPTIDYL-PROLYL CIS-TRANS ISOMERASE HP_0175-RELATED"/>
    <property type="match status" value="1"/>
</dbReference>
<evidence type="ECO:0000313" key="5">
    <source>
        <dbReference type="EMBL" id="MBS6940216.1"/>
    </source>
</evidence>
<feature type="compositionally biased region" description="Polar residues" evidence="2">
    <location>
        <begin position="348"/>
        <end position="361"/>
    </location>
</feature>
<dbReference type="PROSITE" id="PS50198">
    <property type="entry name" value="PPIC_PPIASE_2"/>
    <property type="match status" value="1"/>
</dbReference>
<feature type="compositionally biased region" description="Acidic residues" evidence="2">
    <location>
        <begin position="390"/>
        <end position="411"/>
    </location>
</feature>
<dbReference type="Gene3D" id="1.10.4030.10">
    <property type="entry name" value="Porin chaperone SurA, peptide-binding domain"/>
    <property type="match status" value="1"/>
</dbReference>
<dbReference type="InterPro" id="IPR046357">
    <property type="entry name" value="PPIase_dom_sf"/>
</dbReference>
<dbReference type="InterPro" id="IPR027304">
    <property type="entry name" value="Trigger_fact/SurA_dom_sf"/>
</dbReference>
<feature type="compositionally biased region" description="Polar residues" evidence="2">
    <location>
        <begin position="416"/>
        <end position="427"/>
    </location>
</feature>
<evidence type="ECO:0000256" key="1">
    <source>
        <dbReference type="PROSITE-ProRule" id="PRU00278"/>
    </source>
</evidence>
<dbReference type="Pfam" id="PF13624">
    <property type="entry name" value="SurA_N_3"/>
    <property type="match status" value="1"/>
</dbReference>
<keyword evidence="1 5" id="KW-0413">Isomerase</keyword>
<dbReference type="Gene3D" id="3.10.50.40">
    <property type="match status" value="1"/>
</dbReference>
<evidence type="ECO:0000259" key="4">
    <source>
        <dbReference type="PROSITE" id="PS50198"/>
    </source>
</evidence>
<sequence>MKTSGLLRAALAAALAVTCGLGLAACSSESSSDASGIDISDVSGGVAATVNGTEIGEKAVTAYIDGFRSSNGLAEDSAWAQWMVDNGFDAKTVREQVIDYYVSQELIRQAADENGVKVDDAQVDEQISTMREYYQSDEEWNKALDQVGVTEEEYRDMIELNLTEAGLKEKVAAPSEPSEEELLQYAQMYASAYDGAKKSSHILFSSEDQAKAQEVLDKINAGELDFAEAASENSIDEGSKADGGNVGWDKLTSFVEEYQTALDGLEKDQVSGLVTTTYGIHIIKCTDVFTAPEEVTSIDQIPAEFADNIKKSLETSSSNQAYSDWYQSYKEGADIVINEMPADAPYNVDTTGVTPSTSAETVSPGVPGDDSSEGNESGASGEGDAAASDEPAEDASEAADQPAEENAEASAEESSQIPETNPDASRQ</sequence>
<dbReference type="Pfam" id="PF00639">
    <property type="entry name" value="Rotamase"/>
    <property type="match status" value="1"/>
</dbReference>
<dbReference type="InterPro" id="IPR000297">
    <property type="entry name" value="PPIase_PpiC"/>
</dbReference>
<dbReference type="EC" id="5.2.1.8" evidence="5"/>
<evidence type="ECO:0000256" key="2">
    <source>
        <dbReference type="SAM" id="MobiDB-lite"/>
    </source>
</evidence>
<comment type="caution">
    <text evidence="5">The sequence shown here is derived from an EMBL/GenBank/DDBJ whole genome shotgun (WGS) entry which is preliminary data.</text>
</comment>
<gene>
    <name evidence="5" type="ORF">KH142_01790</name>
</gene>
<dbReference type="SUPFAM" id="SSF54534">
    <property type="entry name" value="FKBP-like"/>
    <property type="match status" value="1"/>
</dbReference>
<proteinExistence type="predicted"/>
<feature type="signal peptide" evidence="3">
    <location>
        <begin position="1"/>
        <end position="24"/>
    </location>
</feature>
<dbReference type="PROSITE" id="PS51257">
    <property type="entry name" value="PROKAR_LIPOPROTEIN"/>
    <property type="match status" value="1"/>
</dbReference>
<feature type="domain" description="PpiC" evidence="4">
    <location>
        <begin position="194"/>
        <end position="287"/>
    </location>
</feature>
<keyword evidence="1" id="KW-0697">Rotamase</keyword>
<dbReference type="PANTHER" id="PTHR47245">
    <property type="entry name" value="PEPTIDYLPROLYL ISOMERASE"/>
    <property type="match status" value="1"/>
</dbReference>
<dbReference type="Proteomes" id="UP000727506">
    <property type="component" value="Unassembled WGS sequence"/>
</dbReference>
<keyword evidence="3" id="KW-0732">Signal</keyword>
<evidence type="ECO:0000256" key="3">
    <source>
        <dbReference type="SAM" id="SignalP"/>
    </source>
</evidence>
<feature type="chain" id="PRO_5039218992" evidence="3">
    <location>
        <begin position="25"/>
        <end position="427"/>
    </location>
</feature>
<evidence type="ECO:0000313" key="6">
    <source>
        <dbReference type="Proteomes" id="UP000727506"/>
    </source>
</evidence>
<name>A0A943YXH2_9ACTN</name>
<reference evidence="5" key="1">
    <citation type="submission" date="2021-02" db="EMBL/GenBank/DDBJ databases">
        <title>Infant gut strain persistence is associated with maternal origin, phylogeny, and functional potential including surface adhesion and iron acquisition.</title>
        <authorList>
            <person name="Lou Y.C."/>
        </authorList>
    </citation>
    <scope>NUCLEOTIDE SEQUENCE</scope>
    <source>
        <strain evidence="5">L2_039_000G1_dasL2_039_000G1_concoct_11</strain>
    </source>
</reference>
<accession>A0A943YXH2</accession>
<dbReference type="InterPro" id="IPR023058">
    <property type="entry name" value="PPIase_PpiC_CS"/>
</dbReference>
<protein>
    <submittedName>
        <fullName evidence="5">Peptidylprolyl isomerase</fullName>
        <ecNumber evidence="5">5.2.1.8</ecNumber>
    </submittedName>
</protein>
<dbReference type="EMBL" id="JAGZSV010000017">
    <property type="protein sequence ID" value="MBS6940216.1"/>
    <property type="molecule type" value="Genomic_DNA"/>
</dbReference>